<dbReference type="Proteomes" id="UP001159641">
    <property type="component" value="Unassembled WGS sequence"/>
</dbReference>
<reference evidence="2 3" key="1">
    <citation type="submission" date="2022-11" db="EMBL/GenBank/DDBJ databases">
        <title>Whole genome sequence of Eschrichtius robustus ER-17-0199.</title>
        <authorList>
            <person name="Bruniche-Olsen A."/>
            <person name="Black A.N."/>
            <person name="Fields C.J."/>
            <person name="Walden K."/>
            <person name="Dewoody J.A."/>
        </authorList>
    </citation>
    <scope>NUCLEOTIDE SEQUENCE [LARGE SCALE GENOMIC DNA]</scope>
    <source>
        <strain evidence="2">ER-17-0199</strain>
        <tissue evidence="2">Blubber</tissue>
    </source>
</reference>
<evidence type="ECO:0000313" key="3">
    <source>
        <dbReference type="Proteomes" id="UP001159641"/>
    </source>
</evidence>
<feature type="region of interest" description="Disordered" evidence="1">
    <location>
        <begin position="85"/>
        <end position="104"/>
    </location>
</feature>
<feature type="compositionally biased region" description="Polar residues" evidence="1">
    <location>
        <begin position="1"/>
        <end position="15"/>
    </location>
</feature>
<dbReference type="EMBL" id="JAIQCJ010000250">
    <property type="protein sequence ID" value="KAJ8797457.1"/>
    <property type="molecule type" value="Genomic_DNA"/>
</dbReference>
<sequence length="147" mass="15472">MEEQQQSSPVASTYLLSDPEASGSQTTPEAMWRSGKIKAGGTDCESHKAGGKSASLVRTRRHLLDAGRTPGVPRRRLSQAATALASQAWERPEGNELTSDPAALEPEATASLKIHDGVRKTATVRITSCSAPPTQGLTLLPLSPTQG</sequence>
<keyword evidence="3" id="KW-1185">Reference proteome</keyword>
<feature type="region of interest" description="Disordered" evidence="1">
    <location>
        <begin position="1"/>
        <end position="77"/>
    </location>
</feature>
<proteinExistence type="predicted"/>
<dbReference type="AlphaFoldDB" id="A0AB34HZ75"/>
<evidence type="ECO:0000313" key="2">
    <source>
        <dbReference type="EMBL" id="KAJ8797457.1"/>
    </source>
</evidence>
<gene>
    <name evidence="2" type="ORF">J1605_001764</name>
</gene>
<organism evidence="2 3">
    <name type="scientific">Eschrichtius robustus</name>
    <name type="common">California gray whale</name>
    <name type="synonym">Eschrichtius gibbosus</name>
    <dbReference type="NCBI Taxonomy" id="9764"/>
    <lineage>
        <taxon>Eukaryota</taxon>
        <taxon>Metazoa</taxon>
        <taxon>Chordata</taxon>
        <taxon>Craniata</taxon>
        <taxon>Vertebrata</taxon>
        <taxon>Euteleostomi</taxon>
        <taxon>Mammalia</taxon>
        <taxon>Eutheria</taxon>
        <taxon>Laurasiatheria</taxon>
        <taxon>Artiodactyla</taxon>
        <taxon>Whippomorpha</taxon>
        <taxon>Cetacea</taxon>
        <taxon>Mysticeti</taxon>
        <taxon>Eschrichtiidae</taxon>
        <taxon>Eschrichtius</taxon>
    </lineage>
</organism>
<accession>A0AB34HZ75</accession>
<evidence type="ECO:0000256" key="1">
    <source>
        <dbReference type="SAM" id="MobiDB-lite"/>
    </source>
</evidence>
<name>A0AB34HZ75_ESCRO</name>
<protein>
    <submittedName>
        <fullName evidence="2">Uncharacterized protein</fullName>
    </submittedName>
</protein>
<comment type="caution">
    <text evidence="2">The sequence shown here is derived from an EMBL/GenBank/DDBJ whole genome shotgun (WGS) entry which is preliminary data.</text>
</comment>